<feature type="signal peptide" evidence="8">
    <location>
        <begin position="1"/>
        <end position="35"/>
    </location>
</feature>
<protein>
    <recommendedName>
        <fullName evidence="11">Cadherin domain-containing protein</fullName>
    </recommendedName>
</protein>
<feature type="non-terminal residue" evidence="9">
    <location>
        <position position="1223"/>
    </location>
</feature>
<keyword evidence="3 8" id="KW-0732">Signal</keyword>
<keyword evidence="5" id="KW-0106">Calcium</keyword>
<proteinExistence type="predicted"/>
<gene>
    <name evidence="9" type="ORF">pipiens_011144</name>
</gene>
<dbReference type="PANTHER" id="PTHR24027">
    <property type="entry name" value="CADHERIN-23"/>
    <property type="match status" value="1"/>
</dbReference>
<keyword evidence="6" id="KW-1133">Transmembrane helix</keyword>
<keyword evidence="7" id="KW-0472">Membrane</keyword>
<comment type="caution">
    <text evidence="9">The sequence shown here is derived from an EMBL/GenBank/DDBJ whole genome shotgun (WGS) entry which is preliminary data.</text>
</comment>
<evidence type="ECO:0000256" key="1">
    <source>
        <dbReference type="ARBA" id="ARBA00004167"/>
    </source>
</evidence>
<evidence type="ECO:0008006" key="11">
    <source>
        <dbReference type="Google" id="ProtNLM"/>
    </source>
</evidence>
<sequence>MQKFNLIGQTRMWRTRRKWMVLIGLLLFAVDYTCAQDCYSETFDFNRATVVHVGGISILDIAKEIASHEVQNVESVQVTALDGAVLYISAAYDGGKLTISTTESFRDYATKETSQTLLSLFAFVCTTGSRNIRYQVPLREENLYTPTFSLPEYEIVLPLPLPRAFDLMQYIDGGKGVVAHDYDLTKNKITFALSANEYFEVESVTSPSQKEYIARLRTKATLTRIEGLTIDITGTDEGDPPKSGNAKLKFSGDPTVIYTEPPQFQDTLYKATYKRGEQFAPIELALKADTFDNSVTFQLSGDDAQWFAVTPKDDRSGASLALRPDVVIPESKQFASVIVIASRTNADTDGRTAVVVEIEPEVKLVPVFEKTVYGGAVGPGYVVTLPTAIKLVAESVVGEVTLALSGEDARYFTATSGDNGIHLSVTVALTEEVLKERLYFHFVIEARNAGVEQAGLAYVVLDVVKDEIVPRFLQLYYEGAVTEEGVLDALVVPIPETLQGSTITYGGDTGLFTISKEVDRITFAPKDITEETLIGKSYLLVRISAAIDQVIVAETIVVVKIVRQTIVTPKFANSLLQGQLNEMTNSLTEIKVTVTPDTFKDDTDIKLVDTNDLFELKATANPNEFTVALKNGVPIPYQSHFSLIVEATNPKSPTAHCFILVEVNRIPTPQFEQLLYEGLIDSSNVLQELKLKLTAETYDDSIAVTLVDNDAEFFKITKLPSNELQITLANPDGDVANRNNLRFNVRATRGNLVATVPVVVFIQKAEVKLPKFEKPLYKSTIGTNLGLVPFEAIRLVAGTEAEGLEVLIHLNNSDLFEVALAGLELTVALKKALLPADIEGYERFEFVVEVENPGVGSGFATIVVDIEREVIVVPEFTQASYGGTINEGSKDIIFGETVALKVGTATAAVLYTVAGEDAALVEHQVQEDGSLKFVLKDAVTVDQLKDKSQINFVVQAMNPGSSTTSAALVVHIIRPVQIVFAKTSFAGVLKEGIAIADFSADTIEFVQNTLLDGATFSLTGTNSNLLEVSLSAEKVIQISLRTTTNWNQIRFLPYLTFSLQATNPAAPTSSCTIILNVENRDIPTPRFTKTFYRGSLQPNRDVTFAATDVITLQPDTITATLTFRVVENDHDLFQITREEDKFKAALKESVTAESIEGRDLFSFLIEANNEFGAADSATVLVSAHVEQIVTPVFGEAIYSGSIQEGSTAVQIGDVTFVAGTAGE</sequence>
<comment type="subcellular location">
    <subcellularLocation>
        <location evidence="1">Membrane</location>
        <topology evidence="1">Single-pass membrane protein</topology>
    </subcellularLocation>
</comment>
<evidence type="ECO:0000256" key="6">
    <source>
        <dbReference type="ARBA" id="ARBA00022989"/>
    </source>
</evidence>
<dbReference type="Proteomes" id="UP001562425">
    <property type="component" value="Unassembled WGS sequence"/>
</dbReference>
<reference evidence="9 10" key="1">
    <citation type="submission" date="2024-05" db="EMBL/GenBank/DDBJ databases">
        <title>Culex pipiens pipiens assembly and annotation.</title>
        <authorList>
            <person name="Alout H."/>
            <person name="Durand T."/>
        </authorList>
    </citation>
    <scope>NUCLEOTIDE SEQUENCE [LARGE SCALE GENOMIC DNA]</scope>
    <source>
        <strain evidence="9">HA-2024</strain>
        <tissue evidence="9">Whole body</tissue>
    </source>
</reference>
<evidence type="ECO:0000256" key="3">
    <source>
        <dbReference type="ARBA" id="ARBA00022729"/>
    </source>
</evidence>
<evidence type="ECO:0000256" key="4">
    <source>
        <dbReference type="ARBA" id="ARBA00022737"/>
    </source>
</evidence>
<evidence type="ECO:0000256" key="8">
    <source>
        <dbReference type="SAM" id="SignalP"/>
    </source>
</evidence>
<evidence type="ECO:0000256" key="2">
    <source>
        <dbReference type="ARBA" id="ARBA00022692"/>
    </source>
</evidence>
<organism evidence="9 10">
    <name type="scientific">Culex pipiens pipiens</name>
    <name type="common">Northern house mosquito</name>
    <dbReference type="NCBI Taxonomy" id="38569"/>
    <lineage>
        <taxon>Eukaryota</taxon>
        <taxon>Metazoa</taxon>
        <taxon>Ecdysozoa</taxon>
        <taxon>Arthropoda</taxon>
        <taxon>Hexapoda</taxon>
        <taxon>Insecta</taxon>
        <taxon>Pterygota</taxon>
        <taxon>Neoptera</taxon>
        <taxon>Endopterygota</taxon>
        <taxon>Diptera</taxon>
        <taxon>Nematocera</taxon>
        <taxon>Culicoidea</taxon>
        <taxon>Culicidae</taxon>
        <taxon>Culicinae</taxon>
        <taxon>Culicini</taxon>
        <taxon>Culex</taxon>
        <taxon>Culex</taxon>
    </lineage>
</organism>
<evidence type="ECO:0000256" key="5">
    <source>
        <dbReference type="ARBA" id="ARBA00022837"/>
    </source>
</evidence>
<dbReference type="GO" id="GO:0007155">
    <property type="term" value="P:cell adhesion"/>
    <property type="evidence" value="ECO:0007669"/>
    <property type="project" value="UniProtKB-KW"/>
</dbReference>
<evidence type="ECO:0000313" key="10">
    <source>
        <dbReference type="Proteomes" id="UP001562425"/>
    </source>
</evidence>
<dbReference type="InterPro" id="IPR039808">
    <property type="entry name" value="Cadherin"/>
</dbReference>
<dbReference type="EMBL" id="JBEHCU010007089">
    <property type="protein sequence ID" value="KAL1395582.1"/>
    <property type="molecule type" value="Genomic_DNA"/>
</dbReference>
<name>A0ABD1D7N5_CULPP</name>
<dbReference type="PANTHER" id="PTHR24027:SF422">
    <property type="entry name" value="CADHERIN DOMAIN-CONTAINING PROTEIN"/>
    <property type="match status" value="1"/>
</dbReference>
<feature type="chain" id="PRO_5044878490" description="Cadherin domain-containing protein" evidence="8">
    <location>
        <begin position="36"/>
        <end position="1223"/>
    </location>
</feature>
<dbReference type="GO" id="GO:0005886">
    <property type="term" value="C:plasma membrane"/>
    <property type="evidence" value="ECO:0007669"/>
    <property type="project" value="UniProtKB-SubCell"/>
</dbReference>
<keyword evidence="10" id="KW-1185">Reference proteome</keyword>
<keyword evidence="4" id="KW-0677">Repeat</keyword>
<evidence type="ECO:0000313" key="9">
    <source>
        <dbReference type="EMBL" id="KAL1395582.1"/>
    </source>
</evidence>
<accession>A0ABD1D7N5</accession>
<evidence type="ECO:0000256" key="7">
    <source>
        <dbReference type="ARBA" id="ARBA00023136"/>
    </source>
</evidence>
<dbReference type="AlphaFoldDB" id="A0ABD1D7N5"/>
<keyword evidence="2" id="KW-0812">Transmembrane</keyword>